<dbReference type="InterPro" id="IPR000209">
    <property type="entry name" value="Peptidase_S8/S53_dom"/>
</dbReference>
<dbReference type="CDD" id="cd07478">
    <property type="entry name" value="Peptidases_S8_CspA-like"/>
    <property type="match status" value="1"/>
</dbReference>
<feature type="active site" description="Charge relay system" evidence="5">
    <location>
        <position position="176"/>
    </location>
</feature>
<sequence length="568" mass="62713">MADRQICRQRILSEEYRDFIIQSEGSRIAFTVPEEQLCRQKTQAGYDVIYVEQVLADPLNFGSFTYSSIPQCYTLLDMAAMGQAGITPVQNYPTLELMGENVMIGFVDTGIDYTHPVFRNLDGSTRVEAIWDQTVQDGEMPEGLFYGSEYTREAIDRALREEDPFSVVPSRDENGHGTYVASLAAGGADEENQFLGAAPEAVIGVVKLKEAKQYLRDFYYIAENAPCYQENDIMLGIRYLAELAAKRGLPLILCIALGSSMGGHNGTTPLAVMLEYYSNSINKGIVVGTGNEASMRHHFYGMLESAEDQEEVEIRVGENVRGFVAELWTDIPNILTVSLVSPSGEVRGRIPIIQGGSSQFRFVFEGTLVTVDYRLLVERNDSQLIFFRFGAPAPGIWKIQVEPVQLAGGAFHMWLPVQEFLDGEVYFLRSNPDITLTSPSAVRSAITAAFYNGRENSVDIHSGRGYTRTDKIKPDLAAPGVDVKGALPGGRFAVRSGSSAAAAITAGAAALLMEWILYYTGSRGADTLQLKNLLILGARQRPGEAYPNREWGYGTLDLYRTLDRLRQI</sequence>
<dbReference type="RefSeq" id="WP_076776264.1">
    <property type="nucleotide sequence ID" value="NZ_CAUGIN010000016.1"/>
</dbReference>
<reference evidence="7" key="1">
    <citation type="journal article" date="2021" name="PeerJ">
        <title>Extensive microbial diversity within the chicken gut microbiome revealed by metagenomics and culture.</title>
        <authorList>
            <person name="Gilroy R."/>
            <person name="Ravi A."/>
            <person name="Getino M."/>
            <person name="Pursley I."/>
            <person name="Horton D.L."/>
            <person name="Alikhan N.F."/>
            <person name="Baker D."/>
            <person name="Gharbi K."/>
            <person name="Hall N."/>
            <person name="Watson M."/>
            <person name="Adriaenssens E.M."/>
            <person name="Foster-Nyarko E."/>
            <person name="Jarju S."/>
            <person name="Secka A."/>
            <person name="Antonio M."/>
            <person name="Oren A."/>
            <person name="Chaudhuri R.R."/>
            <person name="La Ragione R."/>
            <person name="Hildebrand F."/>
            <person name="Pallen M.J."/>
        </authorList>
    </citation>
    <scope>NUCLEOTIDE SEQUENCE</scope>
    <source>
        <strain evidence="7">ChiSjej5B23-16112</strain>
    </source>
</reference>
<dbReference type="GO" id="GO:0004252">
    <property type="term" value="F:serine-type endopeptidase activity"/>
    <property type="evidence" value="ECO:0007669"/>
    <property type="project" value="UniProtKB-UniRule"/>
</dbReference>
<evidence type="ECO:0000313" key="7">
    <source>
        <dbReference type="EMBL" id="HJF95076.1"/>
    </source>
</evidence>
<dbReference type="Pfam" id="PF00082">
    <property type="entry name" value="Peptidase_S8"/>
    <property type="match status" value="2"/>
</dbReference>
<dbReference type="InterPro" id="IPR034045">
    <property type="entry name" value="Pep_S8_CspA-like"/>
</dbReference>
<dbReference type="GO" id="GO:0006508">
    <property type="term" value="P:proteolysis"/>
    <property type="evidence" value="ECO:0007669"/>
    <property type="project" value="UniProtKB-KW"/>
</dbReference>
<dbReference type="InterPro" id="IPR051048">
    <property type="entry name" value="Peptidase_S8/S53_subtilisin"/>
</dbReference>
<gene>
    <name evidence="7" type="ORF">K8V82_09870</name>
</gene>
<keyword evidence="4 5" id="KW-0720">Serine protease</keyword>
<dbReference type="SUPFAM" id="SSF52743">
    <property type="entry name" value="Subtilisin-like"/>
    <property type="match status" value="1"/>
</dbReference>
<dbReference type="PIRSF" id="PIRSF037894">
    <property type="entry name" value="Subtilisin_rel_CspABC"/>
    <property type="match status" value="1"/>
</dbReference>
<dbReference type="PANTHER" id="PTHR43399:SF4">
    <property type="entry name" value="CELL WALL-ASSOCIATED PROTEASE"/>
    <property type="match status" value="1"/>
</dbReference>
<dbReference type="OrthoDB" id="9762689at2"/>
<evidence type="ECO:0000256" key="3">
    <source>
        <dbReference type="ARBA" id="ARBA00022801"/>
    </source>
</evidence>
<name>A0A921I3X9_9FIRM</name>
<dbReference type="PROSITE" id="PS51892">
    <property type="entry name" value="SUBTILASE"/>
    <property type="match status" value="1"/>
</dbReference>
<evidence type="ECO:0000256" key="2">
    <source>
        <dbReference type="ARBA" id="ARBA00022670"/>
    </source>
</evidence>
<comment type="similarity">
    <text evidence="1 5">Belongs to the peptidase S8 family.</text>
</comment>
<keyword evidence="3 5" id="KW-0378">Hydrolase</keyword>
<dbReference type="InterPro" id="IPR036852">
    <property type="entry name" value="Peptidase_S8/S53_dom_sf"/>
</dbReference>
<dbReference type="Gene3D" id="3.40.50.200">
    <property type="entry name" value="Peptidase S8/S53 domain"/>
    <property type="match status" value="1"/>
</dbReference>
<dbReference type="Gene3D" id="2.60.120.1290">
    <property type="match status" value="1"/>
</dbReference>
<keyword evidence="2 5" id="KW-0645">Protease</keyword>
<reference evidence="7" key="2">
    <citation type="submission" date="2021-09" db="EMBL/GenBank/DDBJ databases">
        <authorList>
            <person name="Gilroy R."/>
        </authorList>
    </citation>
    <scope>NUCLEOTIDE SEQUENCE</scope>
    <source>
        <strain evidence="7">ChiSjej5B23-16112</strain>
    </source>
</reference>
<evidence type="ECO:0000259" key="6">
    <source>
        <dbReference type="Pfam" id="PF00082"/>
    </source>
</evidence>
<dbReference type="InterPro" id="IPR023827">
    <property type="entry name" value="Peptidase_S8_Asp-AS"/>
</dbReference>
<evidence type="ECO:0000256" key="1">
    <source>
        <dbReference type="ARBA" id="ARBA00011073"/>
    </source>
</evidence>
<evidence type="ECO:0000256" key="5">
    <source>
        <dbReference type="PROSITE-ProRule" id="PRU01240"/>
    </source>
</evidence>
<dbReference type="PRINTS" id="PR00723">
    <property type="entry name" value="SUBTILISIN"/>
</dbReference>
<dbReference type="PANTHER" id="PTHR43399">
    <property type="entry name" value="SUBTILISIN-RELATED"/>
    <property type="match status" value="1"/>
</dbReference>
<dbReference type="InterPro" id="IPR017310">
    <property type="entry name" value="Pept_S8A_subtilisin_clostridia"/>
</dbReference>
<feature type="active site" description="Charge relay system" evidence="5">
    <location>
        <position position="108"/>
    </location>
</feature>
<feature type="domain" description="Peptidase S8/S53" evidence="6">
    <location>
        <begin position="434"/>
        <end position="554"/>
    </location>
</feature>
<dbReference type="AlphaFoldDB" id="A0A921I3X9"/>
<evidence type="ECO:0000313" key="8">
    <source>
        <dbReference type="Proteomes" id="UP000769156"/>
    </source>
</evidence>
<proteinExistence type="inferred from homology"/>
<feature type="active site" description="Charge relay system" evidence="5">
    <location>
        <position position="499"/>
    </location>
</feature>
<accession>A0A921I3X9</accession>
<evidence type="ECO:0000256" key="4">
    <source>
        <dbReference type="ARBA" id="ARBA00022825"/>
    </source>
</evidence>
<dbReference type="PROSITE" id="PS00136">
    <property type="entry name" value="SUBTILASE_ASP"/>
    <property type="match status" value="1"/>
</dbReference>
<dbReference type="InterPro" id="IPR022398">
    <property type="entry name" value="Peptidase_S8_His-AS"/>
</dbReference>
<protein>
    <submittedName>
        <fullName evidence="7">S8 family peptidase</fullName>
    </submittedName>
</protein>
<dbReference type="EMBL" id="DYVY01000162">
    <property type="protein sequence ID" value="HJF95076.1"/>
    <property type="molecule type" value="Genomic_DNA"/>
</dbReference>
<organism evidence="7 8">
    <name type="scientific">Lachnoclostridium phocaeense</name>
    <dbReference type="NCBI Taxonomy" id="1871021"/>
    <lineage>
        <taxon>Bacteria</taxon>
        <taxon>Bacillati</taxon>
        <taxon>Bacillota</taxon>
        <taxon>Clostridia</taxon>
        <taxon>Lachnospirales</taxon>
        <taxon>Lachnospiraceae</taxon>
    </lineage>
</organism>
<dbReference type="Proteomes" id="UP000769156">
    <property type="component" value="Unassembled WGS sequence"/>
</dbReference>
<feature type="domain" description="Peptidase S8/S53" evidence="6">
    <location>
        <begin position="99"/>
        <end position="304"/>
    </location>
</feature>
<dbReference type="PROSITE" id="PS00137">
    <property type="entry name" value="SUBTILASE_HIS"/>
    <property type="match status" value="1"/>
</dbReference>
<dbReference type="InterPro" id="IPR015500">
    <property type="entry name" value="Peptidase_S8_subtilisin-rel"/>
</dbReference>
<comment type="caution">
    <text evidence="7">The sequence shown here is derived from an EMBL/GenBank/DDBJ whole genome shotgun (WGS) entry which is preliminary data.</text>
</comment>